<evidence type="ECO:0000259" key="2">
    <source>
        <dbReference type="Pfam" id="PF01989"/>
    </source>
</evidence>
<sequence>MTPSDVRTTGVDVLVPGQCCGKPMQIEPLSFWGGFDSSDGRVIDRFHPAHTISLTGHILFMAHARGSSSGASVLAEAIRLRTAPAAFCLLQRDAIIAIGAMVAQRLYALPCPVLVFRDADRWSDLATQNRLRIDATPDGVDIEA</sequence>
<reference evidence="3" key="1">
    <citation type="submission" date="2021-07" db="EMBL/GenBank/DDBJ databases">
        <title>Pseudohoeflea marina sp. nov. a polyhydroxyalcanoate-producing bacterium.</title>
        <authorList>
            <person name="Zheng W."/>
            <person name="Yu S."/>
            <person name="Huang Y."/>
        </authorList>
    </citation>
    <scope>NUCLEOTIDE SEQUENCE</scope>
    <source>
        <strain evidence="3">DP4N28-3</strain>
    </source>
</reference>
<evidence type="ECO:0000313" key="3">
    <source>
        <dbReference type="EMBL" id="MBW3096907.1"/>
    </source>
</evidence>
<dbReference type="Proteomes" id="UP001430804">
    <property type="component" value="Unassembled WGS sequence"/>
</dbReference>
<organism evidence="3 4">
    <name type="scientific">Pseudohoeflea coraliihabitans</name>
    <dbReference type="NCBI Taxonomy" id="2860393"/>
    <lineage>
        <taxon>Bacteria</taxon>
        <taxon>Pseudomonadati</taxon>
        <taxon>Pseudomonadota</taxon>
        <taxon>Alphaproteobacteria</taxon>
        <taxon>Hyphomicrobiales</taxon>
        <taxon>Rhizobiaceae</taxon>
        <taxon>Pseudohoeflea</taxon>
    </lineage>
</organism>
<evidence type="ECO:0000256" key="1">
    <source>
        <dbReference type="ARBA" id="ARBA00023239"/>
    </source>
</evidence>
<evidence type="ECO:0000313" key="4">
    <source>
        <dbReference type="Proteomes" id="UP001430804"/>
    </source>
</evidence>
<feature type="domain" description="Phosphomevalonate dehydratase small subunit-like" evidence="2">
    <location>
        <begin position="29"/>
        <end position="104"/>
    </location>
</feature>
<name>A0ABS6WLQ8_9HYPH</name>
<comment type="caution">
    <text evidence="3">The sequence shown here is derived from an EMBL/GenBank/DDBJ whole genome shotgun (WGS) entry which is preliminary data.</text>
</comment>
<keyword evidence="1" id="KW-0456">Lyase</keyword>
<accession>A0ABS6WLQ8</accession>
<dbReference type="Pfam" id="PF01989">
    <property type="entry name" value="AcnX_swivel_put"/>
    <property type="match status" value="1"/>
</dbReference>
<keyword evidence="4" id="KW-1185">Reference proteome</keyword>
<gene>
    <name evidence="3" type="ORF">KY465_06415</name>
</gene>
<dbReference type="EMBL" id="JAHWQX010000002">
    <property type="protein sequence ID" value="MBW3096907.1"/>
    <property type="molecule type" value="Genomic_DNA"/>
</dbReference>
<dbReference type="InterPro" id="IPR002840">
    <property type="entry name" value="PMDh-S-like_dom"/>
</dbReference>
<dbReference type="RefSeq" id="WP_219200873.1">
    <property type="nucleotide sequence ID" value="NZ_JAHWQX010000002.1"/>
</dbReference>
<dbReference type="PANTHER" id="PTHR36577:SF3">
    <property type="entry name" value="DUF521 DOMAIN PROTEIN (AFU_ORTHOLOGUE AFUA_6G00490)"/>
    <property type="match status" value="1"/>
</dbReference>
<protein>
    <submittedName>
        <fullName evidence="3">DUF126 domain-containing protein</fullName>
    </submittedName>
</protein>
<dbReference type="PANTHER" id="PTHR36577">
    <property type="entry name" value="DUF521 DOMAIN PROTEIN (AFU_ORTHOLOGUE AFUA_6G00490)"/>
    <property type="match status" value="1"/>
</dbReference>
<proteinExistence type="predicted"/>